<organism evidence="2 3">
    <name type="scientific">Vineibacter terrae</name>
    <dbReference type="NCBI Taxonomy" id="2586908"/>
    <lineage>
        <taxon>Bacteria</taxon>
        <taxon>Pseudomonadati</taxon>
        <taxon>Pseudomonadota</taxon>
        <taxon>Alphaproteobacteria</taxon>
        <taxon>Hyphomicrobiales</taxon>
        <taxon>Vineibacter</taxon>
    </lineage>
</organism>
<dbReference type="OrthoDB" id="8894819at2"/>
<dbReference type="EMBL" id="VDUZ01000002">
    <property type="protein sequence ID" value="TXL81850.1"/>
    <property type="molecule type" value="Genomic_DNA"/>
</dbReference>
<keyword evidence="2" id="KW-0808">Transferase</keyword>
<dbReference type="PROSITE" id="PS51186">
    <property type="entry name" value="GNAT"/>
    <property type="match status" value="1"/>
</dbReference>
<dbReference type="GO" id="GO:0016747">
    <property type="term" value="F:acyltransferase activity, transferring groups other than amino-acyl groups"/>
    <property type="evidence" value="ECO:0007669"/>
    <property type="project" value="InterPro"/>
</dbReference>
<evidence type="ECO:0000313" key="3">
    <source>
        <dbReference type="Proteomes" id="UP000321638"/>
    </source>
</evidence>
<keyword evidence="3" id="KW-1185">Reference proteome</keyword>
<dbReference type="Gene3D" id="3.40.630.30">
    <property type="match status" value="1"/>
</dbReference>
<reference evidence="2 3" key="1">
    <citation type="submission" date="2019-06" db="EMBL/GenBank/DDBJ databases">
        <title>New taxonomy in bacterial strain CC-CFT640, isolated from vineyard.</title>
        <authorList>
            <person name="Lin S.-Y."/>
            <person name="Tsai C.-F."/>
            <person name="Young C.-C."/>
        </authorList>
    </citation>
    <scope>NUCLEOTIDE SEQUENCE [LARGE SCALE GENOMIC DNA]</scope>
    <source>
        <strain evidence="2 3">CC-CFT640</strain>
    </source>
</reference>
<protein>
    <submittedName>
        <fullName evidence="2">GNAT family N-acetyltransferase</fullName>
    </submittedName>
</protein>
<comment type="caution">
    <text evidence="2">The sequence shown here is derived from an EMBL/GenBank/DDBJ whole genome shotgun (WGS) entry which is preliminary data.</text>
</comment>
<feature type="domain" description="N-acetyltransferase" evidence="1">
    <location>
        <begin position="8"/>
        <end position="194"/>
    </location>
</feature>
<evidence type="ECO:0000313" key="2">
    <source>
        <dbReference type="EMBL" id="TXL81850.1"/>
    </source>
</evidence>
<dbReference type="Pfam" id="PF00583">
    <property type="entry name" value="Acetyltransf_1"/>
    <property type="match status" value="1"/>
</dbReference>
<sequence>MARRAMKIACRELTPGLWPDLERLFGPRGASAGCWCMFWRLEKGEKWPDVQGAPNKRRFRKLVHDGKVHGALAYAGDEPVGWVSFDRRVDFAKLDRAPSLACSDAERVWSVPCFFVKSGWRGKGVADALLAFAMKTMKRHGAEIVEGYPVKTDGGKKAPAAFVYTGLEPMFAKAGFTSAARRERGKQRVRLALR</sequence>
<dbReference type="AlphaFoldDB" id="A0A5C8PVG0"/>
<dbReference type="Proteomes" id="UP000321638">
    <property type="component" value="Unassembled WGS sequence"/>
</dbReference>
<evidence type="ECO:0000259" key="1">
    <source>
        <dbReference type="PROSITE" id="PS51186"/>
    </source>
</evidence>
<gene>
    <name evidence="2" type="ORF">FHP25_01940</name>
</gene>
<dbReference type="InterPro" id="IPR000182">
    <property type="entry name" value="GNAT_dom"/>
</dbReference>
<accession>A0A5C8PVG0</accession>
<dbReference type="CDD" id="cd04301">
    <property type="entry name" value="NAT_SF"/>
    <property type="match status" value="1"/>
</dbReference>
<dbReference type="SUPFAM" id="SSF55729">
    <property type="entry name" value="Acyl-CoA N-acyltransferases (Nat)"/>
    <property type="match status" value="1"/>
</dbReference>
<dbReference type="InterPro" id="IPR016181">
    <property type="entry name" value="Acyl_CoA_acyltransferase"/>
</dbReference>
<name>A0A5C8PVG0_9HYPH</name>
<proteinExistence type="predicted"/>